<evidence type="ECO:0000259" key="1">
    <source>
        <dbReference type="Pfam" id="PF08241"/>
    </source>
</evidence>
<proteinExistence type="predicted"/>
<protein>
    <recommendedName>
        <fullName evidence="1">Methyltransferase type 11 domain-containing protein</fullName>
    </recommendedName>
</protein>
<reference evidence="3" key="1">
    <citation type="journal article" date="2019" name="Int. J. Syst. Evol. Microbiol.">
        <title>The Global Catalogue of Microorganisms (GCM) 10K type strain sequencing project: providing services to taxonomists for standard genome sequencing and annotation.</title>
        <authorList>
            <consortium name="The Broad Institute Genomics Platform"/>
            <consortium name="The Broad Institute Genome Sequencing Center for Infectious Disease"/>
            <person name="Wu L."/>
            <person name="Ma J."/>
        </authorList>
    </citation>
    <scope>NUCLEOTIDE SEQUENCE [LARGE SCALE GENOMIC DNA]</scope>
    <source>
        <strain evidence="3">CGMCC 1.10188</strain>
    </source>
</reference>
<evidence type="ECO:0000313" key="3">
    <source>
        <dbReference type="Proteomes" id="UP000603352"/>
    </source>
</evidence>
<dbReference type="EMBL" id="BMDZ01000073">
    <property type="protein sequence ID" value="GGB57668.1"/>
    <property type="molecule type" value="Genomic_DNA"/>
</dbReference>
<feature type="domain" description="Methyltransferase type 11" evidence="1">
    <location>
        <begin position="78"/>
        <end position="192"/>
    </location>
</feature>
<dbReference type="PANTHER" id="PTHR42912:SF98">
    <property type="entry name" value="UNCHARACTERISED METHYLTRANSFERASE RV1498C"/>
    <property type="match status" value="1"/>
</dbReference>
<dbReference type="CDD" id="cd02440">
    <property type="entry name" value="AdoMet_MTases"/>
    <property type="match status" value="1"/>
</dbReference>
<dbReference type="Pfam" id="PF08241">
    <property type="entry name" value="Methyltransf_11"/>
    <property type="match status" value="1"/>
</dbReference>
<dbReference type="RefSeq" id="WP_188581816.1">
    <property type="nucleotide sequence ID" value="NZ_BMDZ01000073.1"/>
</dbReference>
<dbReference type="Gene3D" id="3.40.50.150">
    <property type="entry name" value="Vaccinia Virus protein VP39"/>
    <property type="match status" value="1"/>
</dbReference>
<name>A0ABQ1J199_9PROT</name>
<organism evidence="2 3">
    <name type="scientific">Tistrella bauzanensis</name>
    <dbReference type="NCBI Taxonomy" id="657419"/>
    <lineage>
        <taxon>Bacteria</taxon>
        <taxon>Pseudomonadati</taxon>
        <taxon>Pseudomonadota</taxon>
        <taxon>Alphaproteobacteria</taxon>
        <taxon>Geminicoccales</taxon>
        <taxon>Geminicoccaceae</taxon>
        <taxon>Tistrella</taxon>
    </lineage>
</organism>
<gene>
    <name evidence="2" type="ORF">GCM10011505_43190</name>
</gene>
<accession>A0ABQ1J199</accession>
<comment type="caution">
    <text evidence="2">The sequence shown here is derived from an EMBL/GenBank/DDBJ whole genome shotgun (WGS) entry which is preliminary data.</text>
</comment>
<dbReference type="InterPro" id="IPR050508">
    <property type="entry name" value="Methyltransf_Superfamily"/>
</dbReference>
<dbReference type="SUPFAM" id="SSF53335">
    <property type="entry name" value="S-adenosyl-L-methionine-dependent methyltransferases"/>
    <property type="match status" value="1"/>
</dbReference>
<dbReference type="InterPro" id="IPR013216">
    <property type="entry name" value="Methyltransf_11"/>
</dbReference>
<sequence>MIRTRVKKVLPPWLFRALRDLPYAVQDMVTPRPAGALAPPLRLMYEGPRGYDVFIRNGLETAAFYRQMLGMEPDDRVLDIGCGIGRKTVPLLDLLDARGLYVRMDLDPRGIDWCTRHISTRNPRFCFFTMPVYNRFYNPRGRLPANRFVFPFPDNAFDKIVLWSVFTHMYPGDIDHYLSEISRILVPGGVVCASYYIMNETARAAIHAGRARHAVTHALGDCWTTNPNIPEDLIAVDDVWLRAAHHRHALTIAPGDLLPDNWTGNDVAADRTDARTAIRLQDVVIARKL</sequence>
<evidence type="ECO:0000313" key="2">
    <source>
        <dbReference type="EMBL" id="GGB57668.1"/>
    </source>
</evidence>
<keyword evidence="3" id="KW-1185">Reference proteome</keyword>
<dbReference type="PANTHER" id="PTHR42912">
    <property type="entry name" value="METHYLTRANSFERASE"/>
    <property type="match status" value="1"/>
</dbReference>
<dbReference type="Proteomes" id="UP000603352">
    <property type="component" value="Unassembled WGS sequence"/>
</dbReference>
<dbReference type="InterPro" id="IPR029063">
    <property type="entry name" value="SAM-dependent_MTases_sf"/>
</dbReference>